<dbReference type="InterPro" id="IPR036050">
    <property type="entry name" value="Regulatory_protein_E2_N"/>
</dbReference>
<keyword evidence="7 12" id="KW-0235">DNA replication</keyword>
<evidence type="ECO:0000256" key="10">
    <source>
        <dbReference type="ARBA" id="ARBA00023159"/>
    </source>
</evidence>
<feature type="region of interest" description="DNA-binding domain" evidence="12">
    <location>
        <begin position="305"/>
        <end position="390"/>
    </location>
</feature>
<dbReference type="InterPro" id="IPR012677">
    <property type="entry name" value="Nucleotide-bd_a/b_plait_sf"/>
</dbReference>
<evidence type="ECO:0000313" key="16">
    <source>
        <dbReference type="EMBL" id="ABC95027.1"/>
    </source>
</evidence>
<dbReference type="GO" id="GO:0000166">
    <property type="term" value="F:nucleotide binding"/>
    <property type="evidence" value="ECO:0007669"/>
    <property type="project" value="UniProtKB-UniRule"/>
</dbReference>
<dbReference type="SUPFAM" id="SSF54957">
    <property type="entry name" value="Viral DNA-binding domain"/>
    <property type="match status" value="1"/>
</dbReference>
<evidence type="ECO:0000256" key="8">
    <source>
        <dbReference type="ARBA" id="ARBA00023015"/>
    </source>
</evidence>
<evidence type="ECO:0000259" key="14">
    <source>
        <dbReference type="Pfam" id="PF00508"/>
    </source>
</evidence>
<evidence type="ECO:0000313" key="17">
    <source>
        <dbReference type="Proteomes" id="UP000052098"/>
    </source>
</evidence>
<dbReference type="EMBL" id="DQ366842">
    <property type="protein sequence ID" value="ABC95027.1"/>
    <property type="molecule type" value="Genomic_DNA"/>
</dbReference>
<dbReference type="GO" id="GO:0006351">
    <property type="term" value="P:DNA-templated transcription"/>
    <property type="evidence" value="ECO:0007669"/>
    <property type="project" value="UniProtKB-UniRule"/>
</dbReference>
<evidence type="ECO:0000256" key="3">
    <source>
        <dbReference type="ARBA" id="ARBA00022491"/>
    </source>
</evidence>
<dbReference type="InterPro" id="IPR033668">
    <property type="entry name" value="Reg_prot_E2"/>
</dbReference>
<comment type="function">
    <text evidence="12">Plays a role in the initiation of viral DNA replication. A dimer of E2 interacts with a dimer of E1 in order to improve specificity of E1 DNA binding activity. Once the complex recognizes and binds DNA at specific sites, the E2 dimer is removed from DNA. E2 also regulates viral transcription through binding to the E2RE response element (5'-ACCNNNNNNGGT-3') present in multiple copies in the regulatory regions of the viral genome. Activates or represses transcription depending on E2RE's position with regards to proximal promoter elements including the TATA-box. Repression occurs by sterically hindering the assembly of the transcription initiation complex.</text>
</comment>
<dbReference type="GO" id="GO:0039693">
    <property type="term" value="P:viral DNA genome replication"/>
    <property type="evidence" value="ECO:0007669"/>
    <property type="project" value="UniProtKB-UniRule"/>
</dbReference>
<feature type="region of interest" description="Disordered" evidence="13">
    <location>
        <begin position="196"/>
        <end position="299"/>
    </location>
</feature>
<dbReference type="Pfam" id="PF00508">
    <property type="entry name" value="PPV_E2_N"/>
    <property type="match status" value="1"/>
</dbReference>
<evidence type="ECO:0000256" key="1">
    <source>
        <dbReference type="ARBA" id="ARBA00004147"/>
    </source>
</evidence>
<evidence type="ECO:0000259" key="15">
    <source>
        <dbReference type="Pfam" id="PF00511"/>
    </source>
</evidence>
<accession>Q0QIH8</accession>
<dbReference type="GO" id="GO:0003677">
    <property type="term" value="F:DNA binding"/>
    <property type="evidence" value="ECO:0007669"/>
    <property type="project" value="UniProtKB-UniRule"/>
</dbReference>
<keyword evidence="17" id="KW-1185">Reference proteome</keyword>
<organism evidence="16 17">
    <name type="scientific">Rousettus aegyptiacus papillomavirus 1</name>
    <dbReference type="NCBI Taxonomy" id="369584"/>
    <lineage>
        <taxon>Viruses</taxon>
        <taxon>Monodnaviria</taxon>
        <taxon>Shotokuvirae</taxon>
        <taxon>Cossaviricota</taxon>
        <taxon>Papovaviricetes</taxon>
        <taxon>Zurhausenvirales</taxon>
        <taxon>Papillomaviridae</taxon>
        <taxon>Firstpapillomavirinae</taxon>
        <taxon>Psipapillomavirus</taxon>
        <taxon>Psipapillomavirus 1</taxon>
    </lineage>
</organism>
<evidence type="ECO:0000256" key="6">
    <source>
        <dbReference type="ARBA" id="ARBA00022562"/>
    </source>
</evidence>
<dbReference type="InterPro" id="IPR001866">
    <property type="entry name" value="PPV_E2_N"/>
</dbReference>
<dbReference type="GO" id="GO:0003700">
    <property type="term" value="F:DNA-binding transcription factor activity"/>
    <property type="evidence" value="ECO:0007669"/>
    <property type="project" value="UniProtKB-UniRule"/>
</dbReference>
<comment type="similarity">
    <text evidence="2">Belongs to the papillomaviridae E8^E2C protein family.</text>
</comment>
<keyword evidence="8 12" id="KW-0805">Transcription regulation</keyword>
<feature type="domain" description="Papillomavirus E2 N-terminal" evidence="14">
    <location>
        <begin position="1"/>
        <end position="191"/>
    </location>
</feature>
<dbReference type="OrthoDB" id="15886at10239"/>
<evidence type="ECO:0000256" key="9">
    <source>
        <dbReference type="ARBA" id="ARBA00023125"/>
    </source>
</evidence>
<comment type="subunit">
    <text evidence="12">Binds DNA as homodimer. Interacts with protein E1; this interaction greatly increases E1 DNA-binding activity. Interacts with protein L1; this interaction enhances E2-dependent replication and transcription activation. Interacts with protein L2; this interaction inhibits E2 transcriptional activity but not DNA replication function E2. Interacts with protein E7; this interaction inhibits E7 oncogenic activity. Interacts with host TAF1; this interaction modulates E2-dependent transcriptional regulation. Interacts with host BRD4; this interaction mediates E2 transcriptional activation function. Additionally, the interaction with host BRD4 on mitotic chromosomes mediates tethering of the viral genome. Interacts with host TOPBP1; this interaction is required for optimal viral DNA replication.</text>
</comment>
<dbReference type="GO" id="GO:0042025">
    <property type="term" value="C:host cell nucleus"/>
    <property type="evidence" value="ECO:0007669"/>
    <property type="project" value="UniProtKB-SubCell"/>
</dbReference>
<evidence type="ECO:0000256" key="7">
    <source>
        <dbReference type="ARBA" id="ARBA00022705"/>
    </source>
</evidence>
<dbReference type="HAMAP" id="MF_04001">
    <property type="entry name" value="PPV_E2"/>
    <property type="match status" value="1"/>
</dbReference>
<gene>
    <name evidence="12 16" type="primary">E2</name>
</gene>
<dbReference type="GeneID" id="4239228"/>
<feature type="compositionally biased region" description="Pro residues" evidence="13">
    <location>
        <begin position="246"/>
        <end position="255"/>
    </location>
</feature>
<protein>
    <recommendedName>
        <fullName evidence="12">Regulatory protein E2</fullName>
    </recommendedName>
</protein>
<sequence>METLRDRLDVLQDQILGHYERQSTCLQDHVQYWGLVRRESSLLFYARGKGVKTLGYLPVPVQQVSQDRARQAIQLHLATQSLAKSKYKDEPWTLQDVSRENYMSEPKHTFKKGGTQVEVIYDGDEDNVMLYTSWEHIYIQDDDGSWYKRKGEVCVEGLYYTWLGQKTFYVNFEEELGKYSTRNVYVVRTADGELMSFNPVTSSTPQEEGQQPGGGAPGHPGPPPRKRRRLFGEKPAEGPGGRRVPVPRPGGPPPGRRGGETPSRGTERPAEGSGGCIPPALPGAAGKTEERGGAGFRPQPPTAVVAPVIIIAGPPNALKCQRYRLQNQHYRHFAQVTTTYHWLDAGHTQRRSAAQIVLRFVDTAQRETFLNTGALSDRVHYVLGTMPFLS</sequence>
<dbReference type="KEGG" id="vg:4239228"/>
<proteinExistence type="inferred from homology"/>
<dbReference type="Gene3D" id="3.30.70.330">
    <property type="match status" value="1"/>
</dbReference>
<keyword evidence="3 12" id="KW-0678">Repressor</keyword>
<comment type="caution">
    <text evidence="12">Lacks conserved residue(s) required for the propagation of feature annotation.</text>
</comment>
<comment type="similarity">
    <text evidence="12">Belongs to the papillomaviridae E2 protein family.</text>
</comment>
<name>Q0QIH8_9PAPI</name>
<comment type="PTM">
    <text evidence="12">Phosphorylated.</text>
</comment>
<dbReference type="InterPro" id="IPR035975">
    <property type="entry name" value="E2/EBNA1_C_sf"/>
</dbReference>
<dbReference type="Proteomes" id="UP000052098">
    <property type="component" value="Segment"/>
</dbReference>
<reference evidence="16 17" key="1">
    <citation type="journal article" date="2006" name="Vet. Microbiol.">
        <title>Genetic characterization of the first chiropteran papillomavirus, isolated from a basosquamous carcinoma in an Egyptian fruit bat: the Rousettus aegyptiacus papillomavirus type 1.</title>
        <authorList>
            <person name="Rector A."/>
            <person name="Mostmans S."/>
            <person name="Van Doorslaer K."/>
            <person name="McKnight C.A."/>
            <person name="Maes R.K."/>
            <person name="Wise A.G."/>
            <person name="Kiupel M."/>
            <person name="Van Ranst M."/>
        </authorList>
    </citation>
    <scope>NUCLEOTIDE SEQUENCE [LARGE SCALE GENOMIC DNA]</scope>
</reference>
<evidence type="ECO:0000256" key="12">
    <source>
        <dbReference type="HAMAP-Rule" id="MF_04001"/>
    </source>
</evidence>
<keyword evidence="10 12" id="KW-0010">Activator</keyword>
<dbReference type="Gene3D" id="2.170.200.10">
    <property type="entry name" value="Papillomavirus E2 early protein domain"/>
    <property type="match status" value="1"/>
</dbReference>
<keyword evidence="11 12" id="KW-0804">Transcription</keyword>
<dbReference type="InterPro" id="IPR042504">
    <property type="entry name" value="Regulatory_protein_E2_N_2"/>
</dbReference>
<evidence type="ECO:0000256" key="13">
    <source>
        <dbReference type="SAM" id="MobiDB-lite"/>
    </source>
</evidence>
<evidence type="ECO:0000256" key="2">
    <source>
        <dbReference type="ARBA" id="ARBA00007794"/>
    </source>
</evidence>
<evidence type="ECO:0000256" key="4">
    <source>
        <dbReference type="ARBA" id="ARBA00022518"/>
    </source>
</evidence>
<keyword evidence="6 12" id="KW-1048">Host nucleus</keyword>
<dbReference type="SUPFAM" id="SSF51332">
    <property type="entry name" value="E2 regulatory, transactivation domain"/>
    <property type="match status" value="1"/>
</dbReference>
<dbReference type="RefSeq" id="YP_717910.1">
    <property type="nucleotide sequence ID" value="NC_008298.1"/>
</dbReference>
<comment type="subcellular location">
    <subcellularLocation>
        <location evidence="1 12">Host nucleus</location>
    </subcellularLocation>
</comment>
<dbReference type="Gene3D" id="1.10.287.30">
    <property type="entry name" value="E2 (early) protein, N terminal domain, subdomain 1"/>
    <property type="match status" value="1"/>
</dbReference>
<dbReference type="GO" id="GO:0006275">
    <property type="term" value="P:regulation of DNA replication"/>
    <property type="evidence" value="ECO:0007669"/>
    <property type="project" value="UniProtKB-UniRule"/>
</dbReference>
<dbReference type="InterPro" id="IPR042503">
    <property type="entry name" value="Regulatory_protein_E2_N_1"/>
</dbReference>
<dbReference type="InterPro" id="IPR000427">
    <property type="entry name" value="Papillomavirus_E2_C"/>
</dbReference>
<keyword evidence="5 12" id="KW-0597">Phosphoprotein</keyword>
<dbReference type="GO" id="GO:0006260">
    <property type="term" value="P:DNA replication"/>
    <property type="evidence" value="ECO:0007669"/>
    <property type="project" value="UniProtKB-KW"/>
</dbReference>
<evidence type="ECO:0000256" key="11">
    <source>
        <dbReference type="ARBA" id="ARBA00023163"/>
    </source>
</evidence>
<keyword evidence="4 12" id="KW-0244">Early protein</keyword>
<evidence type="ECO:0000256" key="5">
    <source>
        <dbReference type="ARBA" id="ARBA00022553"/>
    </source>
</evidence>
<feature type="domain" description="Papillomavirus E2 C-terminal" evidence="15">
    <location>
        <begin position="307"/>
        <end position="386"/>
    </location>
</feature>
<keyword evidence="9 12" id="KW-0238">DNA-binding</keyword>
<dbReference type="Pfam" id="PF00511">
    <property type="entry name" value="PPV_E2_C"/>
    <property type="match status" value="1"/>
</dbReference>